<dbReference type="PANTHER" id="PTHR11777">
    <property type="entry name" value="ALANYL-TRNA SYNTHETASE"/>
    <property type="match status" value="1"/>
</dbReference>
<evidence type="ECO:0000256" key="5">
    <source>
        <dbReference type="ARBA" id="ARBA00022723"/>
    </source>
</evidence>
<keyword evidence="5" id="KW-0479">Metal-binding</keyword>
<keyword evidence="7" id="KW-0862">Zinc</keyword>
<evidence type="ECO:0000313" key="14">
    <source>
        <dbReference type="EMBL" id="KRH94780.1"/>
    </source>
</evidence>
<evidence type="ECO:0000256" key="12">
    <source>
        <dbReference type="ARBA" id="ARBA00048300"/>
    </source>
</evidence>
<reference evidence="14 15" key="1">
    <citation type="submission" date="2015-07" db="EMBL/GenBank/DDBJ databases">
        <title>The genome of Pseudoloma neurophilia, a relevant intracellular parasite of the zebrafish.</title>
        <authorList>
            <person name="Ndikumana S."/>
            <person name="Pelin A."/>
            <person name="Sanders J."/>
            <person name="Corradi N."/>
        </authorList>
    </citation>
    <scope>NUCLEOTIDE SEQUENCE [LARGE SCALE GENOMIC DNA]</scope>
    <source>
        <strain evidence="14 15">MK1</strain>
    </source>
</reference>
<dbReference type="FunFam" id="3.30.930.10:FF:000011">
    <property type="entry name" value="Alanine--tRNA ligase, cytoplasmic"/>
    <property type="match status" value="1"/>
</dbReference>
<dbReference type="SUPFAM" id="SSF101353">
    <property type="entry name" value="Putative anticodon-binding domain of alanyl-tRNA synthetase (AlaRS)"/>
    <property type="match status" value="1"/>
</dbReference>
<gene>
    <name evidence="14" type="ORF">M153_1490006452</name>
</gene>
<dbReference type="PANTHER" id="PTHR11777:SF9">
    <property type="entry name" value="ALANINE--TRNA LIGASE, CYTOPLASMIC"/>
    <property type="match status" value="1"/>
</dbReference>
<dbReference type="GO" id="GO:0000049">
    <property type="term" value="F:tRNA binding"/>
    <property type="evidence" value="ECO:0007669"/>
    <property type="project" value="UniProtKB-KW"/>
</dbReference>
<organism evidence="14 15">
    <name type="scientific">Pseudoloma neurophilia</name>
    <dbReference type="NCBI Taxonomy" id="146866"/>
    <lineage>
        <taxon>Eukaryota</taxon>
        <taxon>Fungi</taxon>
        <taxon>Fungi incertae sedis</taxon>
        <taxon>Microsporidia</taxon>
        <taxon>Pseudoloma</taxon>
    </lineage>
</organism>
<dbReference type="CDD" id="cd00673">
    <property type="entry name" value="AlaRS_core"/>
    <property type="match status" value="1"/>
</dbReference>
<protein>
    <recommendedName>
        <fullName evidence="2">alanine--tRNA ligase</fullName>
        <ecNumber evidence="2">6.1.1.7</ecNumber>
    </recommendedName>
</protein>
<evidence type="ECO:0000256" key="11">
    <source>
        <dbReference type="ARBA" id="ARBA00023146"/>
    </source>
</evidence>
<dbReference type="EMBL" id="LGUB01000032">
    <property type="protein sequence ID" value="KRH94780.1"/>
    <property type="molecule type" value="Genomic_DNA"/>
</dbReference>
<dbReference type="EC" id="6.1.1.7" evidence="2"/>
<evidence type="ECO:0000256" key="1">
    <source>
        <dbReference type="ARBA" id="ARBA00008226"/>
    </source>
</evidence>
<dbReference type="GO" id="GO:0046872">
    <property type="term" value="F:metal ion binding"/>
    <property type="evidence" value="ECO:0007669"/>
    <property type="project" value="UniProtKB-KW"/>
</dbReference>
<feature type="domain" description="Alanyl-transfer RNA synthetases family profile" evidence="13">
    <location>
        <begin position="9"/>
        <end position="450"/>
    </location>
</feature>
<sequence>MSKTKQKIWTSKELRQSFINFFKERDHPIIKSSSVVPKDDPTLLFTNSGMVQFKTRFLNQPSIFSDINRACSIQHCIRAGGKHNDLDDVGKDTYHHTFFEMMGNWSFGDYGKEMAIKYAWEYLTEVLGLEKERIYATYFVPDSNYKDIPEDSESKEIWSKYLPAERILPFSKENFWEMGNVGPCGPCTEIHYDMSGTRLRSQKVNRDDPTLIEIWNLVFMQFYRNEDNSLKHLDNLSVDTGMGFERLLGILNHASNYETDLFIPLFNMTNLTYTPDNLFNKISESSEDEKSNQLTDNVALRIIADHSRTIAICLYNNLKFSPDGPGYVLRRITRRMIRVAEEKNIDNLTQIIQEAGRILELDLKPDMIEVYEKEANQFNKTLRKGLKLFNSLQNVTAEEVFKLKDTYGFPIDLTEQMCLEKGIKFDKQKVEQLIEEAIEKSKQKKKPASG</sequence>
<evidence type="ECO:0000256" key="9">
    <source>
        <dbReference type="ARBA" id="ARBA00022884"/>
    </source>
</evidence>
<dbReference type="GO" id="GO:0006419">
    <property type="term" value="P:alanyl-tRNA aminoacylation"/>
    <property type="evidence" value="ECO:0007669"/>
    <property type="project" value="InterPro"/>
</dbReference>
<accession>A0A0R0LZU5</accession>
<comment type="catalytic activity">
    <reaction evidence="12">
        <text>tRNA(Ala) + L-alanine + ATP = L-alanyl-tRNA(Ala) + AMP + diphosphate</text>
        <dbReference type="Rhea" id="RHEA:12540"/>
        <dbReference type="Rhea" id="RHEA-COMP:9657"/>
        <dbReference type="Rhea" id="RHEA-COMP:9923"/>
        <dbReference type="ChEBI" id="CHEBI:30616"/>
        <dbReference type="ChEBI" id="CHEBI:33019"/>
        <dbReference type="ChEBI" id="CHEBI:57972"/>
        <dbReference type="ChEBI" id="CHEBI:78442"/>
        <dbReference type="ChEBI" id="CHEBI:78497"/>
        <dbReference type="ChEBI" id="CHEBI:456215"/>
        <dbReference type="EC" id="6.1.1.7"/>
    </reaction>
</comment>
<dbReference type="SUPFAM" id="SSF55681">
    <property type="entry name" value="Class II aaRS and biotin synthetases"/>
    <property type="match status" value="1"/>
</dbReference>
<evidence type="ECO:0000256" key="3">
    <source>
        <dbReference type="ARBA" id="ARBA00022555"/>
    </source>
</evidence>
<dbReference type="GO" id="GO:0004813">
    <property type="term" value="F:alanine-tRNA ligase activity"/>
    <property type="evidence" value="ECO:0007669"/>
    <property type="project" value="UniProtKB-EC"/>
</dbReference>
<dbReference type="InterPro" id="IPR002318">
    <property type="entry name" value="Ala-tRNA-lgiase_IIc"/>
</dbReference>
<dbReference type="PRINTS" id="PR00980">
    <property type="entry name" value="TRNASYNTHALA"/>
</dbReference>
<comment type="similarity">
    <text evidence="1">Belongs to the class-II aminoacyl-tRNA synthetase family.</text>
</comment>
<dbReference type="InterPro" id="IPR018162">
    <property type="entry name" value="Ala-tRNA-ligase_IIc_anticod-bd"/>
</dbReference>
<evidence type="ECO:0000256" key="6">
    <source>
        <dbReference type="ARBA" id="ARBA00022741"/>
    </source>
</evidence>
<dbReference type="GO" id="GO:0002161">
    <property type="term" value="F:aminoacyl-tRNA deacylase activity"/>
    <property type="evidence" value="ECO:0007669"/>
    <property type="project" value="TreeGrafter"/>
</dbReference>
<evidence type="ECO:0000313" key="15">
    <source>
        <dbReference type="Proteomes" id="UP000051530"/>
    </source>
</evidence>
<name>A0A0R0LZU5_9MICR</name>
<keyword evidence="4" id="KW-0436">Ligase</keyword>
<evidence type="ECO:0000256" key="4">
    <source>
        <dbReference type="ARBA" id="ARBA00022598"/>
    </source>
</evidence>
<dbReference type="GO" id="GO:0005737">
    <property type="term" value="C:cytoplasm"/>
    <property type="evidence" value="ECO:0007669"/>
    <property type="project" value="InterPro"/>
</dbReference>
<proteinExistence type="inferred from homology"/>
<dbReference type="InterPro" id="IPR018164">
    <property type="entry name" value="Ala-tRNA-synth_IIc_N"/>
</dbReference>
<evidence type="ECO:0000256" key="10">
    <source>
        <dbReference type="ARBA" id="ARBA00022917"/>
    </source>
</evidence>
<dbReference type="AlphaFoldDB" id="A0A0R0LZU5"/>
<comment type="caution">
    <text evidence="14">The sequence shown here is derived from an EMBL/GenBank/DDBJ whole genome shotgun (WGS) entry which is preliminary data.</text>
</comment>
<dbReference type="OrthoDB" id="2423964at2759"/>
<dbReference type="Proteomes" id="UP000051530">
    <property type="component" value="Unassembled WGS sequence"/>
</dbReference>
<keyword evidence="15" id="KW-1185">Reference proteome</keyword>
<evidence type="ECO:0000259" key="13">
    <source>
        <dbReference type="PROSITE" id="PS50860"/>
    </source>
</evidence>
<keyword evidence="8" id="KW-0067">ATP-binding</keyword>
<dbReference type="Pfam" id="PF01411">
    <property type="entry name" value="tRNA-synt_2c"/>
    <property type="match status" value="1"/>
</dbReference>
<dbReference type="Gene3D" id="3.30.930.10">
    <property type="entry name" value="Bira Bifunctional Protein, Domain 2"/>
    <property type="match status" value="1"/>
</dbReference>
<evidence type="ECO:0000256" key="7">
    <source>
        <dbReference type="ARBA" id="ARBA00022833"/>
    </source>
</evidence>
<dbReference type="GO" id="GO:0005524">
    <property type="term" value="F:ATP binding"/>
    <property type="evidence" value="ECO:0007669"/>
    <property type="project" value="UniProtKB-KW"/>
</dbReference>
<keyword evidence="11 14" id="KW-0030">Aminoacyl-tRNA synthetase</keyword>
<keyword evidence="6" id="KW-0547">Nucleotide-binding</keyword>
<evidence type="ECO:0000256" key="2">
    <source>
        <dbReference type="ARBA" id="ARBA00013168"/>
    </source>
</evidence>
<keyword evidence="9" id="KW-0694">RNA-binding</keyword>
<dbReference type="InterPro" id="IPR045864">
    <property type="entry name" value="aa-tRNA-synth_II/BPL/LPL"/>
</dbReference>
<keyword evidence="3" id="KW-0820">tRNA-binding</keyword>
<dbReference type="PROSITE" id="PS50860">
    <property type="entry name" value="AA_TRNA_LIGASE_II_ALA"/>
    <property type="match status" value="1"/>
</dbReference>
<dbReference type="InterPro" id="IPR050058">
    <property type="entry name" value="Ala-tRNA_ligase"/>
</dbReference>
<dbReference type="InterPro" id="IPR018165">
    <property type="entry name" value="Ala-tRNA-synth_IIc_core"/>
</dbReference>
<dbReference type="VEuPathDB" id="MicrosporidiaDB:M153_1490006452"/>
<keyword evidence="10" id="KW-0648">Protein biosynthesis</keyword>
<evidence type="ECO:0000256" key="8">
    <source>
        <dbReference type="ARBA" id="ARBA00022840"/>
    </source>
</evidence>